<dbReference type="RefSeq" id="WP_155546565.1">
    <property type="nucleotide sequence ID" value="NZ_CABVGP010000002.1"/>
</dbReference>
<evidence type="ECO:0000313" key="4">
    <source>
        <dbReference type="Proteomes" id="UP000399805"/>
    </source>
</evidence>
<sequence>MTYQLSSFRLANVGDRAARFTDLTLDVSTAGERAPVDSILWLRNGGGKSSLLSLFFALLLPLRKDFMGKTVKRHLEDYVSSGDTSHTVAEWVAQPGGDASRPARLVTGAVYEWDERRKPADPDRDREKLKGWYYSFFAVPGVLDLPGLPVRDESGRTRTMAEFVNVLKEIAAANPQQFRFVITRQRGEWTDALTARNLDPAVFAYQKQMNHSEGGVAGLFEFATTDKFIDFLIDLTVDSTQPDLVANNLRKVVDVLARKPGLLVDREFCGELEGRLERLAERHMLAKAAAEAATGARSSAARLAGAFRTAASAREDDRKWMEEEAKRLGDSARALDRERSRVNDIASELYRVAANHRKKTAKAEWARATTTADEANDEDLAWQAVGHLADRVEAHLHAEDVRQQIAQEDRETAPLREARDDAAATLKARYAQLSEEEHEAETMADTAAREAQAEAGTEGFRERQNRKLATEASVRAENARGRLIEIHDEVVAAVRLGDLPDDEADPAIVLAETKQNRREKEDLLGQVRQRREARPAVRAALEAQSRKLATDRAAKTAERDRLNGDRRKLAARVDALATDVRLAELTQLADGTRLDLWAEAADLRAALTREASAAESAVVATRVDAAEDNRALDGLQANDFLPTTRDAERAAEVLVAAEVPATPGWQTLRDLVTEAERASVLENPRVAELAAGVVVADGDAENARRALASKPWYTVAHVAVSTATQFERAVAAAPPAHLVFPSEPALYDRDAAEHARADREERRRDQDRRISELQEQAKADRALLATLESLLEDCPAGHLDALEKAVEECDEAISGLTDDDQVVRAQIDELDEQETEDAVTEAGLSDELNALAQRIERLNALAKRTAERPGIQLAIAQLDKEVEVCTGIADEAASRVSELQETERAARSLASQHQANWKRYERDSTQVTLLDGDRVAVVTGDGDLLSWLSSRFAELDLQWQTVASQSVLAERLTAHLERSKRADRALAEYPESARELAQQLLATGDGQDVDRRAAARKRSREVANEAQQKLSEAKTELNQASEEVKQRTPRDRLRHAPLDDEPATEAEARERAAAEAERATEMSSEVTRLNREAEDAGKLASEADTAAQVFAQQAKRLAGAATPVEVPGDVPAYAGDEPEAELESLLSRLQSANKEAEETADRVTRSIAEVRRIAAEARFAEVPGAIRDRLTGDDADVLADRAEARAQEMRVRYRTIDGQLAEIGRDQRLVVGEIAGLVKDVLATLESAHRHSKLPGTLGRWANEHFLRISFLRPAGDEDLHARIDAVVDRIVADKKTKPEGLAVLKKCVHEAVAPRGFTVKVLKPNSDLAVEPVDVTHLGKFSGGEKLTVCVALYCTLARLRAVNRGRGRAAIGGTLVLDNPLGTASHVALLRLQRDVAAAHGVQLVYTTGVEDLGAVGQFPNVLRMRNAPGSLRNRRYVVLDQQDTADDDGITSVRVLREDDDS</sequence>
<proteinExistence type="predicted"/>
<accession>A0A6I8LUD9</accession>
<evidence type="ECO:0008006" key="5">
    <source>
        <dbReference type="Google" id="ProtNLM"/>
    </source>
</evidence>
<feature type="coiled-coil region" evidence="1">
    <location>
        <begin position="1139"/>
        <end position="1173"/>
    </location>
</feature>
<evidence type="ECO:0000256" key="1">
    <source>
        <dbReference type="SAM" id="Coils"/>
    </source>
</evidence>
<feature type="compositionally biased region" description="Basic and acidic residues" evidence="2">
    <location>
        <begin position="1042"/>
        <end position="1058"/>
    </location>
</feature>
<feature type="region of interest" description="Disordered" evidence="2">
    <location>
        <begin position="1000"/>
        <end position="1093"/>
    </location>
</feature>
<protein>
    <recommendedName>
        <fullName evidence="5">Chromosome segregation ATPase</fullName>
    </recommendedName>
</protein>
<feature type="compositionally biased region" description="Polar residues" evidence="2">
    <location>
        <begin position="1025"/>
        <end position="1041"/>
    </location>
</feature>
<keyword evidence="4" id="KW-1185">Reference proteome</keyword>
<dbReference type="EMBL" id="CABVGP010000002">
    <property type="protein sequence ID" value="VVJ21654.1"/>
    <property type="molecule type" value="Genomic_DNA"/>
</dbReference>
<evidence type="ECO:0000313" key="3">
    <source>
        <dbReference type="EMBL" id="VVJ21654.1"/>
    </source>
</evidence>
<feature type="region of interest" description="Disordered" evidence="2">
    <location>
        <begin position="443"/>
        <end position="467"/>
    </location>
</feature>
<dbReference type="Proteomes" id="UP000399805">
    <property type="component" value="Unassembled WGS sequence"/>
</dbReference>
<keyword evidence="1" id="KW-0175">Coiled coil</keyword>
<reference evidence="3 4" key="1">
    <citation type="submission" date="2019-09" db="EMBL/GenBank/DDBJ databases">
        <authorList>
            <person name="Leyn A S."/>
        </authorList>
    </citation>
    <scope>NUCLEOTIDE SEQUENCE [LARGE SCALE GENOMIC DNA]</scope>
    <source>
        <strain evidence="3">AA231_1</strain>
    </source>
</reference>
<name>A0A6I8LUD9_9PSEU</name>
<evidence type="ECO:0000256" key="2">
    <source>
        <dbReference type="SAM" id="MobiDB-lite"/>
    </source>
</evidence>
<gene>
    <name evidence="3" type="ORF">AA23TX_06675</name>
</gene>
<feature type="compositionally biased region" description="Basic and acidic residues" evidence="2">
    <location>
        <begin position="1066"/>
        <end position="1080"/>
    </location>
</feature>
<organism evidence="3 4">
    <name type="scientific">Amycolatopsis camponoti</name>
    <dbReference type="NCBI Taxonomy" id="2606593"/>
    <lineage>
        <taxon>Bacteria</taxon>
        <taxon>Bacillati</taxon>
        <taxon>Actinomycetota</taxon>
        <taxon>Actinomycetes</taxon>
        <taxon>Pseudonocardiales</taxon>
        <taxon>Pseudonocardiaceae</taxon>
        <taxon>Amycolatopsis</taxon>
    </lineage>
</organism>
<feature type="region of interest" description="Disordered" evidence="2">
    <location>
        <begin position="749"/>
        <end position="770"/>
    </location>
</feature>